<gene>
    <name evidence="1" type="ORF">PHABIO_461</name>
</gene>
<dbReference type="Proteomes" id="UP000225448">
    <property type="component" value="Segment"/>
</dbReference>
<keyword evidence="2" id="KW-1185">Reference proteome</keyword>
<evidence type="ECO:0000313" key="1">
    <source>
        <dbReference type="EMBL" id="ARV77089.1"/>
    </source>
</evidence>
<evidence type="ECO:0000313" key="2">
    <source>
        <dbReference type="Proteomes" id="UP000225448"/>
    </source>
</evidence>
<organism evidence="1 2">
    <name type="scientific">Pseudomonas phage Phabio</name>
    <dbReference type="NCBI Taxonomy" id="2006668"/>
    <lineage>
        <taxon>Viruses</taxon>
        <taxon>Duplodnaviria</taxon>
        <taxon>Heunggongvirae</taxon>
        <taxon>Uroviricota</taxon>
        <taxon>Caudoviricetes</taxon>
        <taxon>Chimalliviridae</taxon>
        <taxon>Phabiovirus</taxon>
        <taxon>Phabiovirus phabio</taxon>
    </lineage>
</organism>
<proteinExistence type="predicted"/>
<dbReference type="EMBL" id="MF042360">
    <property type="protein sequence ID" value="ARV77089.1"/>
    <property type="molecule type" value="Genomic_DNA"/>
</dbReference>
<reference evidence="1 2" key="1">
    <citation type="submission" date="2017-05" db="EMBL/GenBank/DDBJ databases">
        <authorList>
            <person name="Song R."/>
            <person name="Chenine A.L."/>
            <person name="Ruprecht R.M."/>
        </authorList>
    </citation>
    <scope>NUCLEOTIDE SEQUENCE [LARGE SCALE GENOMIC DNA]</scope>
</reference>
<name>A0A1Y0SZX9_9CAUD</name>
<protein>
    <submittedName>
        <fullName evidence="1">Uncharacterized protein</fullName>
    </submittedName>
</protein>
<sequence length="290" mass="33359">MTHIKFSSNSEDLVVTPQHIEVHNPQGEGEWLTDDLIRQASRYDSMFHYFESPEEDSDPDCSPTDEAVCIGRIDSTIHTLLSDIINTNDNTLDVHMGTYPSWHRNRDETFTVNAAIENVDWVFDKLEKTYGYKTLFLRADFVAPQGRHGSQADKDGIWHDVFPLIQEANQQNEIIMSALHRDLSHRDSMLVLIDPLTKVYSAGLEEKESFDGMVNDDCEPDPMKYYGWSNWFLKAKYLSDSLHRVYPRNFRNIVIYGAAKLIAQDHLKVTKLQQYLAAMGRTGTRLILVD</sequence>
<accession>A0A1Y0SZX9</accession>